<gene>
    <name evidence="1" type="ORF">TNCV_277591</name>
</gene>
<protein>
    <submittedName>
        <fullName evidence="1">Uncharacterized protein</fullName>
    </submittedName>
</protein>
<dbReference type="Proteomes" id="UP000887159">
    <property type="component" value="Unassembled WGS sequence"/>
</dbReference>
<reference evidence="1" key="1">
    <citation type="submission" date="2020-08" db="EMBL/GenBank/DDBJ databases">
        <title>Multicomponent nature underlies the extraordinary mechanical properties of spider dragline silk.</title>
        <authorList>
            <person name="Kono N."/>
            <person name="Nakamura H."/>
            <person name="Mori M."/>
            <person name="Yoshida Y."/>
            <person name="Ohtoshi R."/>
            <person name="Malay A.D."/>
            <person name="Moran D.A.P."/>
            <person name="Tomita M."/>
            <person name="Numata K."/>
            <person name="Arakawa K."/>
        </authorList>
    </citation>
    <scope>NUCLEOTIDE SEQUENCE</scope>
</reference>
<proteinExistence type="predicted"/>
<comment type="caution">
    <text evidence="1">The sequence shown here is derived from an EMBL/GenBank/DDBJ whole genome shotgun (WGS) entry which is preliminary data.</text>
</comment>
<keyword evidence="2" id="KW-1185">Reference proteome</keyword>
<organism evidence="1 2">
    <name type="scientific">Trichonephila clavipes</name>
    <name type="common">Golden silk orbweaver</name>
    <name type="synonym">Nephila clavipes</name>
    <dbReference type="NCBI Taxonomy" id="2585209"/>
    <lineage>
        <taxon>Eukaryota</taxon>
        <taxon>Metazoa</taxon>
        <taxon>Ecdysozoa</taxon>
        <taxon>Arthropoda</taxon>
        <taxon>Chelicerata</taxon>
        <taxon>Arachnida</taxon>
        <taxon>Araneae</taxon>
        <taxon>Araneomorphae</taxon>
        <taxon>Entelegynae</taxon>
        <taxon>Araneoidea</taxon>
        <taxon>Nephilidae</taxon>
        <taxon>Trichonephila</taxon>
    </lineage>
</organism>
<evidence type="ECO:0000313" key="2">
    <source>
        <dbReference type="Proteomes" id="UP000887159"/>
    </source>
</evidence>
<dbReference type="EMBL" id="BMAU01021268">
    <property type="protein sequence ID" value="GFY07212.1"/>
    <property type="molecule type" value="Genomic_DNA"/>
</dbReference>
<name>A0A8X6SDC9_TRICX</name>
<sequence>MTSSLILQRTLMVRGGDFYTSCTAYVIHSSRRHLSPRQCSSTTRSFNNIFKNMTYEYTCDLPGHQIPLTSRVCLGRAWRATADIPEYW</sequence>
<dbReference type="AlphaFoldDB" id="A0A8X6SDC9"/>
<evidence type="ECO:0000313" key="1">
    <source>
        <dbReference type="EMBL" id="GFY07212.1"/>
    </source>
</evidence>
<accession>A0A8X6SDC9</accession>